<feature type="compositionally biased region" description="Acidic residues" evidence="5">
    <location>
        <begin position="332"/>
        <end position="342"/>
    </location>
</feature>
<dbReference type="STRING" id="1367422.A0A178ZZM1"/>
<dbReference type="InterPro" id="IPR036236">
    <property type="entry name" value="Znf_C2H2_sf"/>
</dbReference>
<dbReference type="OrthoDB" id="39591at2759"/>
<dbReference type="PROSITE" id="PS51294">
    <property type="entry name" value="HTH_MYB"/>
    <property type="match status" value="1"/>
</dbReference>
<dbReference type="InterPro" id="IPR013087">
    <property type="entry name" value="Znf_C2H2_type"/>
</dbReference>
<dbReference type="SMART" id="SM00717">
    <property type="entry name" value="SANT"/>
    <property type="match status" value="2"/>
</dbReference>
<evidence type="ECO:0000259" key="7">
    <source>
        <dbReference type="PROSITE" id="PS50157"/>
    </source>
</evidence>
<feature type="region of interest" description="Disordered" evidence="5">
    <location>
        <begin position="300"/>
        <end position="520"/>
    </location>
</feature>
<dbReference type="SUPFAM" id="SSF57667">
    <property type="entry name" value="beta-beta-alpha zinc fingers"/>
    <property type="match status" value="1"/>
</dbReference>
<feature type="region of interest" description="Disordered" evidence="5">
    <location>
        <begin position="1022"/>
        <end position="1303"/>
    </location>
</feature>
<dbReference type="Gene3D" id="3.30.160.60">
    <property type="entry name" value="Classic Zinc Finger"/>
    <property type="match status" value="2"/>
</dbReference>
<evidence type="ECO:0000256" key="3">
    <source>
        <dbReference type="ARBA" id="ARBA00023242"/>
    </source>
</evidence>
<dbReference type="GeneID" id="30005456"/>
<evidence type="ECO:0000256" key="1">
    <source>
        <dbReference type="ARBA" id="ARBA00004123"/>
    </source>
</evidence>
<feature type="domain" description="HTH myb-type" evidence="8">
    <location>
        <begin position="828"/>
        <end position="875"/>
    </location>
</feature>
<evidence type="ECO:0000256" key="4">
    <source>
        <dbReference type="PROSITE-ProRule" id="PRU00042"/>
    </source>
</evidence>
<dbReference type="GO" id="GO:0000976">
    <property type="term" value="F:transcription cis-regulatory region binding"/>
    <property type="evidence" value="ECO:0007669"/>
    <property type="project" value="TreeGrafter"/>
</dbReference>
<dbReference type="PROSITE" id="PS00028">
    <property type="entry name" value="ZINC_FINGER_C2H2_1"/>
    <property type="match status" value="2"/>
</dbReference>
<evidence type="ECO:0000256" key="5">
    <source>
        <dbReference type="SAM" id="MobiDB-lite"/>
    </source>
</evidence>
<keyword evidence="4" id="KW-0862">Zinc</keyword>
<evidence type="ECO:0000313" key="10">
    <source>
        <dbReference type="Proteomes" id="UP000078343"/>
    </source>
</evidence>
<dbReference type="PROSITE" id="PS50090">
    <property type="entry name" value="MYB_LIKE"/>
    <property type="match status" value="2"/>
</dbReference>
<keyword evidence="10" id="KW-1185">Reference proteome</keyword>
<dbReference type="GO" id="GO:0003700">
    <property type="term" value="F:DNA-binding transcription factor activity"/>
    <property type="evidence" value="ECO:0007669"/>
    <property type="project" value="TreeGrafter"/>
</dbReference>
<dbReference type="Proteomes" id="UP000078343">
    <property type="component" value="Unassembled WGS sequence"/>
</dbReference>
<feature type="domain" description="C2H2-type" evidence="7">
    <location>
        <begin position="708"/>
        <end position="732"/>
    </location>
</feature>
<dbReference type="RefSeq" id="XP_018698681.1">
    <property type="nucleotide sequence ID" value="XM_018832802.1"/>
</dbReference>
<protein>
    <submittedName>
        <fullName evidence="9">Uncharacterized protein</fullName>
    </submittedName>
</protein>
<keyword evidence="4" id="KW-0479">Metal-binding</keyword>
<evidence type="ECO:0000259" key="6">
    <source>
        <dbReference type="PROSITE" id="PS50090"/>
    </source>
</evidence>
<feature type="domain" description="Myb-like" evidence="6">
    <location>
        <begin position="829"/>
        <end position="871"/>
    </location>
</feature>
<feature type="domain" description="Myb-like" evidence="6">
    <location>
        <begin position="873"/>
        <end position="935"/>
    </location>
</feature>
<dbReference type="PANTHER" id="PTHR46380:SF2">
    <property type="entry name" value="CYCLIN-D-BINDING MYB-LIKE TRANSCRIPTION FACTOR 1"/>
    <property type="match status" value="1"/>
</dbReference>
<comment type="subcellular location">
    <subcellularLocation>
        <location evidence="1">Nucleus</location>
    </subcellularLocation>
</comment>
<feature type="compositionally biased region" description="Basic residues" evidence="5">
    <location>
        <begin position="85"/>
        <end position="96"/>
    </location>
</feature>
<dbReference type="CDD" id="cd00167">
    <property type="entry name" value="SANT"/>
    <property type="match status" value="2"/>
</dbReference>
<keyword evidence="3" id="KW-0539">Nucleus</keyword>
<feature type="compositionally biased region" description="Basic and acidic residues" evidence="5">
    <location>
        <begin position="656"/>
        <end position="674"/>
    </location>
</feature>
<dbReference type="Gene3D" id="1.10.10.60">
    <property type="entry name" value="Homeodomain-like"/>
    <property type="match status" value="2"/>
</dbReference>
<feature type="compositionally biased region" description="Acidic residues" evidence="5">
    <location>
        <begin position="989"/>
        <end position="998"/>
    </location>
</feature>
<gene>
    <name evidence="9" type="ORF">AYL99_01286</name>
</gene>
<organism evidence="9 10">
    <name type="scientific">Fonsecaea erecta</name>
    <dbReference type="NCBI Taxonomy" id="1367422"/>
    <lineage>
        <taxon>Eukaryota</taxon>
        <taxon>Fungi</taxon>
        <taxon>Dikarya</taxon>
        <taxon>Ascomycota</taxon>
        <taxon>Pezizomycotina</taxon>
        <taxon>Eurotiomycetes</taxon>
        <taxon>Chaetothyriomycetidae</taxon>
        <taxon>Chaetothyriales</taxon>
        <taxon>Herpotrichiellaceae</taxon>
        <taxon>Fonsecaea</taxon>
    </lineage>
</organism>
<feature type="compositionally biased region" description="Polar residues" evidence="5">
    <location>
        <begin position="1072"/>
        <end position="1107"/>
    </location>
</feature>
<keyword evidence="4" id="KW-0863">Zinc-finger</keyword>
<keyword evidence="2" id="KW-0238">DNA-binding</keyword>
<evidence type="ECO:0000313" key="9">
    <source>
        <dbReference type="EMBL" id="OAP65314.1"/>
    </source>
</evidence>
<feature type="compositionally biased region" description="Acidic residues" evidence="5">
    <location>
        <begin position="1218"/>
        <end position="1244"/>
    </location>
</feature>
<evidence type="ECO:0000256" key="2">
    <source>
        <dbReference type="ARBA" id="ARBA00023125"/>
    </source>
</evidence>
<feature type="compositionally biased region" description="Acidic residues" evidence="5">
    <location>
        <begin position="1198"/>
        <end position="1211"/>
    </location>
</feature>
<dbReference type="GO" id="GO:0008270">
    <property type="term" value="F:zinc ion binding"/>
    <property type="evidence" value="ECO:0007669"/>
    <property type="project" value="UniProtKB-KW"/>
</dbReference>
<dbReference type="EMBL" id="LVYI01000001">
    <property type="protein sequence ID" value="OAP65314.1"/>
    <property type="molecule type" value="Genomic_DNA"/>
</dbReference>
<dbReference type="GO" id="GO:0005634">
    <property type="term" value="C:nucleus"/>
    <property type="evidence" value="ECO:0007669"/>
    <property type="project" value="UniProtKB-SubCell"/>
</dbReference>
<feature type="region of interest" description="Disordered" evidence="5">
    <location>
        <begin position="966"/>
        <end position="1009"/>
    </location>
</feature>
<feature type="compositionally biased region" description="Low complexity" evidence="5">
    <location>
        <begin position="1"/>
        <end position="13"/>
    </location>
</feature>
<dbReference type="Pfam" id="PF13921">
    <property type="entry name" value="Myb_DNA-bind_6"/>
    <property type="match status" value="1"/>
</dbReference>
<feature type="domain" description="C2H2-type" evidence="7">
    <location>
        <begin position="268"/>
        <end position="295"/>
    </location>
</feature>
<reference evidence="9 10" key="1">
    <citation type="submission" date="2016-04" db="EMBL/GenBank/DDBJ databases">
        <title>Draft genome of Fonsecaea erecta CBS 125763.</title>
        <authorList>
            <person name="Weiss V.A."/>
            <person name="Vicente V.A."/>
            <person name="Raittz R.T."/>
            <person name="Moreno L.F."/>
            <person name="De Souza E.M."/>
            <person name="Pedrosa F.O."/>
            <person name="Steffens M.B."/>
            <person name="Faoro H."/>
            <person name="Tadra-Sfeir M.Z."/>
            <person name="Najafzadeh M.J."/>
            <person name="Felipe M.S."/>
            <person name="Teixeira M."/>
            <person name="Sun J."/>
            <person name="Xi L."/>
            <person name="Gomes R."/>
            <person name="De Azevedo C.M."/>
            <person name="Salgado C.G."/>
            <person name="Da Silva M.B."/>
            <person name="Nascimento M.F."/>
            <person name="Queiroz-Telles F."/>
            <person name="Attili D.S."/>
            <person name="Gorbushina A."/>
        </authorList>
    </citation>
    <scope>NUCLEOTIDE SEQUENCE [LARGE SCALE GENOMIC DNA]</scope>
    <source>
        <strain evidence="9 10">CBS 125763</strain>
    </source>
</reference>
<evidence type="ECO:0000259" key="8">
    <source>
        <dbReference type="PROSITE" id="PS51294"/>
    </source>
</evidence>
<dbReference type="InterPro" id="IPR017930">
    <property type="entry name" value="Myb_dom"/>
</dbReference>
<comment type="caution">
    <text evidence="9">The sequence shown here is derived from an EMBL/GenBank/DDBJ whole genome shotgun (WGS) entry which is preliminary data.</text>
</comment>
<feature type="region of interest" description="Disordered" evidence="5">
    <location>
        <begin position="919"/>
        <end position="939"/>
    </location>
</feature>
<accession>A0A178ZZM1</accession>
<feature type="domain" description="C2H2-type" evidence="7">
    <location>
        <begin position="679"/>
        <end position="704"/>
    </location>
</feature>
<dbReference type="PROSITE" id="PS50157">
    <property type="entry name" value="ZINC_FINGER_C2H2_2"/>
    <property type="match status" value="4"/>
</dbReference>
<dbReference type="SMART" id="SM00355">
    <property type="entry name" value="ZnF_C2H2"/>
    <property type="match status" value="4"/>
</dbReference>
<dbReference type="SUPFAM" id="SSF46689">
    <property type="entry name" value="Homeodomain-like"/>
    <property type="match status" value="2"/>
</dbReference>
<feature type="region of interest" description="Disordered" evidence="5">
    <location>
        <begin position="559"/>
        <end position="683"/>
    </location>
</feature>
<dbReference type="InterPro" id="IPR009057">
    <property type="entry name" value="Homeodomain-like_sf"/>
</dbReference>
<name>A0A178ZZM1_9EURO</name>
<feature type="region of interest" description="Disordered" evidence="5">
    <location>
        <begin position="1"/>
        <end position="132"/>
    </location>
</feature>
<sequence length="1303" mass="145624">MGQTQSQESGSTSPPKSDPEDEDFDISQIPDDRDQASRPNSHVEPDRNLQPAFDESTSMAKRSDRKHGARALAVRQGVDKPRRESKNRRRRRRLSKNHTSDDATNGVTKRPSPPFRHSRDASPNYRPLQDTEPETYHIYAVSDSSDVDIAKRLERHLGNTTFTALNQASQKNAASMSYARPDRVHEDNLASQQAETIHTNLAAEVAVAAGTKARDGEDLSPPAIEVPQLKMNDKARFPCPLATVHNCESTFSSRKAATRHAKVHTTSFRCVVCGKQMSRKDSLDNHMKLHSAKEIASAEAFSTPNDDPQVEIPEQQESAPPKVSNDAHIQVEDGEPPEEDPIEFTTPREQPEPWDHDHNLEAEMQPDGQDELEIEMNEATPDADTADDVSDKQSTSPSSVFDEKEDIIVKDTPMPKGNLKRKRNSGDDPQRPSPERIRKRRKGSPDSPPPSVPPNELGDLISSKKSGAADVLQSRQITDKIVPRLQKRQGRVDGWAQKYTPGSNLRHPTLNPKSPPSSSVKQLLEVVVPRTGEAGSSSMKLKKKDYTLAGRERTGLHVFEGLSRKEVRNTPYTTPKGKNRAEPGVDYSTPMKESAQIEAHISESDSDSEPADIATSVAKRSFPASRAQEQDQEDNNESDLAADQHTDTDSDVSDAESAKRARRVTEAPKSERPGNGDSAECPRCHRRYANQTQLNKHLKMPSAHVHLLRCQDCSEQFWAASALAEHEKDVGHGKGTGLQGRTGAFSQAEANKLNKWRDRFCAYHNISRIQFNDMMTDTLARGKGSSWNWPFITRAEFLKEYMDVLPDRNKRSLLRYRERHFQNVEGSRNWTAEDDQDLIRLHKELGPKWAEIARRLTRTVDAVSQRWWHKLRYGEVDTGEWSKAEDVKLSQILDELRHDSTGNEVQDHRIPWNKVSERMGTRSAQQCSNHYRARHSRKERGRWVKVDALEKRPGSSRVLKPSKMVLRLSGEAPRTRTPNKGLSEKYVVDDDEDSDEGAGEGQGQADGEAAADDKLAQNALNENASSEHEFNSEADSEDEERVLRSSAEDGSPASEIPRTGIPLITKTPGKTLGSSQLFEQTQANTSALKPSQTSSLKAILQGSQERPSPNIPIQRRRLESRSPLKEIPVMENGDFVLDEEKHEEEESDSESRTNDDGESDDLDAAQQTDEEQDGTSEGSADGDDDVLAEQVVDAQAAETEDDDDDDNTNDDDSARTDEDTDEDDGNNVDEDSPREYEDDEDNEDSAMSLEKESSFMGSINESAKRARIRSSQTSIGRPVPGMGHRDRRRSHQFDQGDDSEEEQ</sequence>
<dbReference type="PANTHER" id="PTHR46380">
    <property type="entry name" value="CYCLIN-D-BINDING MYB-LIKE TRANSCRIPTION FACTOR 1"/>
    <property type="match status" value="1"/>
</dbReference>
<feature type="compositionally biased region" description="Basic and acidic residues" evidence="5">
    <location>
        <begin position="424"/>
        <end position="436"/>
    </location>
</feature>
<feature type="compositionally biased region" description="Basic and acidic residues" evidence="5">
    <location>
        <begin position="349"/>
        <end position="361"/>
    </location>
</feature>
<proteinExistence type="predicted"/>
<dbReference type="InterPro" id="IPR001005">
    <property type="entry name" value="SANT/Myb"/>
</dbReference>
<feature type="compositionally biased region" description="Basic and acidic residues" evidence="5">
    <location>
        <begin position="30"/>
        <end position="47"/>
    </location>
</feature>
<dbReference type="InterPro" id="IPR051651">
    <property type="entry name" value="DMTF1_DNA-bind_reg"/>
</dbReference>
<feature type="domain" description="C2H2-type" evidence="7">
    <location>
        <begin position="237"/>
        <end position="265"/>
    </location>
</feature>
<feature type="compositionally biased region" description="Acidic residues" evidence="5">
    <location>
        <begin position="1156"/>
        <end position="1187"/>
    </location>
</feature>